<dbReference type="PANTHER" id="PTHR43133:SF8">
    <property type="entry name" value="RNA POLYMERASE SIGMA FACTOR HI_1459-RELATED"/>
    <property type="match status" value="1"/>
</dbReference>
<reference evidence="9 10" key="1">
    <citation type="submission" date="2019-02" db="EMBL/GenBank/DDBJ databases">
        <title>Deep-cultivation of Planctomycetes and their phenomic and genomic characterization uncovers novel biology.</title>
        <authorList>
            <person name="Wiegand S."/>
            <person name="Jogler M."/>
            <person name="Boedeker C."/>
            <person name="Pinto D."/>
            <person name="Vollmers J."/>
            <person name="Rivas-Marin E."/>
            <person name="Kohn T."/>
            <person name="Peeters S.H."/>
            <person name="Heuer A."/>
            <person name="Rast P."/>
            <person name="Oberbeckmann S."/>
            <person name="Bunk B."/>
            <person name="Jeske O."/>
            <person name="Meyerdierks A."/>
            <person name="Storesund J.E."/>
            <person name="Kallscheuer N."/>
            <person name="Luecker S."/>
            <person name="Lage O.M."/>
            <person name="Pohl T."/>
            <person name="Merkel B.J."/>
            <person name="Hornburger P."/>
            <person name="Mueller R.-W."/>
            <person name="Bruemmer F."/>
            <person name="Labrenz M."/>
            <person name="Spormann A.M."/>
            <person name="Op den Camp H."/>
            <person name="Overmann J."/>
            <person name="Amann R."/>
            <person name="Jetten M.S.M."/>
            <person name="Mascher T."/>
            <person name="Medema M.H."/>
            <person name="Devos D.P."/>
            <person name="Kaster A.-K."/>
            <person name="Ovreas L."/>
            <person name="Rohde M."/>
            <person name="Galperin M.Y."/>
            <person name="Jogler C."/>
        </authorList>
    </citation>
    <scope>NUCLEOTIDE SEQUENCE [LARGE SCALE GENOMIC DNA]</scope>
    <source>
        <strain evidence="9 10">Pan161</strain>
    </source>
</reference>
<dbReference type="CDD" id="cd06171">
    <property type="entry name" value="Sigma70_r4"/>
    <property type="match status" value="1"/>
</dbReference>
<dbReference type="Gene3D" id="1.10.1740.10">
    <property type="match status" value="1"/>
</dbReference>
<dbReference type="AlphaFoldDB" id="A0A517VL76"/>
<keyword evidence="2" id="KW-0805">Transcription regulation</keyword>
<dbReference type="Pfam" id="PF04542">
    <property type="entry name" value="Sigma70_r2"/>
    <property type="match status" value="1"/>
</dbReference>
<dbReference type="InterPro" id="IPR013325">
    <property type="entry name" value="RNA_pol_sigma_r2"/>
</dbReference>
<evidence type="ECO:0000313" key="9">
    <source>
        <dbReference type="EMBL" id="QDT93710.1"/>
    </source>
</evidence>
<dbReference type="GO" id="GO:0006352">
    <property type="term" value="P:DNA-templated transcription initiation"/>
    <property type="evidence" value="ECO:0007669"/>
    <property type="project" value="InterPro"/>
</dbReference>
<evidence type="ECO:0000313" key="10">
    <source>
        <dbReference type="Proteomes" id="UP000316855"/>
    </source>
</evidence>
<comment type="similarity">
    <text evidence="1">Belongs to the sigma-70 factor family. ECF subfamily.</text>
</comment>
<evidence type="ECO:0000256" key="2">
    <source>
        <dbReference type="ARBA" id="ARBA00023015"/>
    </source>
</evidence>
<feature type="domain" description="RNA polymerase sigma factor 70 region 4 type 2" evidence="8">
    <location>
        <begin position="116"/>
        <end position="166"/>
    </location>
</feature>
<keyword evidence="4" id="KW-0238">DNA-binding</keyword>
<dbReference type="InterPro" id="IPR014284">
    <property type="entry name" value="RNA_pol_sigma-70_dom"/>
</dbReference>
<dbReference type="RefSeq" id="WP_145231686.1">
    <property type="nucleotide sequence ID" value="NZ_CP036343.1"/>
</dbReference>
<dbReference type="EMBL" id="CP036343">
    <property type="protein sequence ID" value="QDT93710.1"/>
    <property type="molecule type" value="Genomic_DNA"/>
</dbReference>
<gene>
    <name evidence="9" type="primary">sigE_4</name>
    <name evidence="9" type="ORF">Pan161_53930</name>
</gene>
<organism evidence="9 10">
    <name type="scientific">Gimesia algae</name>
    <dbReference type="NCBI Taxonomy" id="2527971"/>
    <lineage>
        <taxon>Bacteria</taxon>
        <taxon>Pseudomonadati</taxon>
        <taxon>Planctomycetota</taxon>
        <taxon>Planctomycetia</taxon>
        <taxon>Planctomycetales</taxon>
        <taxon>Planctomycetaceae</taxon>
        <taxon>Gimesia</taxon>
    </lineage>
</organism>
<dbReference type="GO" id="GO:0003677">
    <property type="term" value="F:DNA binding"/>
    <property type="evidence" value="ECO:0007669"/>
    <property type="project" value="UniProtKB-KW"/>
</dbReference>
<dbReference type="SUPFAM" id="SSF88946">
    <property type="entry name" value="Sigma2 domain of RNA polymerase sigma factors"/>
    <property type="match status" value="1"/>
</dbReference>
<feature type="transmembrane region" description="Helical" evidence="6">
    <location>
        <begin position="557"/>
        <end position="579"/>
    </location>
</feature>
<dbReference type="Pfam" id="PF08281">
    <property type="entry name" value="Sigma70_r4_2"/>
    <property type="match status" value="1"/>
</dbReference>
<feature type="transmembrane region" description="Helical" evidence="6">
    <location>
        <begin position="400"/>
        <end position="423"/>
    </location>
</feature>
<evidence type="ECO:0000256" key="1">
    <source>
        <dbReference type="ARBA" id="ARBA00010641"/>
    </source>
</evidence>
<sequence>MSSDEVLLHRYCHEGDPAAFRELIDRYAGMVYSIGLRVTGDKHTAEDLCQECFLELARKAYTVRENIAGWLHALATSRSLNIVRSRRRRTSREQAVANSPAIITESSEWSEMQPLIDRALNGLSDDLRLPIVLHYLQGKTQQQVADQLGVNQATMSRRLQRGVEQLRKRLQSFGVMTTIAAVTSFFGENSAQAASNSLTASLAKIGISGVGVTVAKSAPGGLLPFTVTLGAIAGNILLFLFLKGWILLLFVVIGVALLIRPPAWVRELMRAQAFGRDYAAHPTYPFRRWTWTIPPADWKQRLFVLSYVGLTFGLVALKDPAIISTMPGFVMAFGLMAMLFLTLAVRLAWRIWTLRNQPLTAADQLTEQRPQWSLWELLVGASFFIVIAAIWLSSVPREELFSFSIGTILFWSWFVACSGMAVWELIERWRKRSKGDVSFGNVVSSEDSVDIKPVARRYHVILIGGLMLGAVALLSLVMLQSVIMPERPVKNEPVVYRYTQDGTGVRVEVPAAFKPPVPPKGLPSQLVMTAGMGFIFSLLLLRRVVKVRLVLPRSAWLPLLAVSSLAVALGAGLTANAIWATETRQKTHTTIDVPEILPHQKPVFKPSPSELALIRKYAAESATITVPEERIPDGWYLMRYDNGFPMPTPNERLPAKTVIQLGLTDVPELKFVDALITRIYMNPFVLRDLDGFCAVYAFCCGNAEEARRLNSAWKNRGMCKGRLVIFVYGRKGLRAPSATDQVPIPTLLKQIQESP</sequence>
<feature type="transmembrane region" description="Helical" evidence="6">
    <location>
        <begin position="329"/>
        <end position="349"/>
    </location>
</feature>
<keyword evidence="3" id="KW-0731">Sigma factor</keyword>
<keyword evidence="6" id="KW-0812">Transmembrane</keyword>
<feature type="transmembrane region" description="Helical" evidence="6">
    <location>
        <begin position="374"/>
        <end position="394"/>
    </location>
</feature>
<keyword evidence="6" id="KW-1133">Transmembrane helix</keyword>
<dbReference type="InterPro" id="IPR013249">
    <property type="entry name" value="RNA_pol_sigma70_r4_t2"/>
</dbReference>
<proteinExistence type="inferred from homology"/>
<dbReference type="InterPro" id="IPR039425">
    <property type="entry name" value="RNA_pol_sigma-70-like"/>
</dbReference>
<name>A0A517VL76_9PLAN</name>
<keyword evidence="5" id="KW-0804">Transcription</keyword>
<evidence type="ECO:0000256" key="3">
    <source>
        <dbReference type="ARBA" id="ARBA00023082"/>
    </source>
</evidence>
<dbReference type="InterPro" id="IPR007627">
    <property type="entry name" value="RNA_pol_sigma70_r2"/>
</dbReference>
<dbReference type="Proteomes" id="UP000316855">
    <property type="component" value="Chromosome"/>
</dbReference>
<evidence type="ECO:0000256" key="5">
    <source>
        <dbReference type="ARBA" id="ARBA00023163"/>
    </source>
</evidence>
<dbReference type="OrthoDB" id="223845at2"/>
<dbReference type="PANTHER" id="PTHR43133">
    <property type="entry name" value="RNA POLYMERASE ECF-TYPE SIGMA FACTO"/>
    <property type="match status" value="1"/>
</dbReference>
<evidence type="ECO:0000256" key="4">
    <source>
        <dbReference type="ARBA" id="ARBA00023125"/>
    </source>
</evidence>
<dbReference type="SUPFAM" id="SSF88659">
    <property type="entry name" value="Sigma3 and sigma4 domains of RNA polymerase sigma factors"/>
    <property type="match status" value="1"/>
</dbReference>
<evidence type="ECO:0000256" key="6">
    <source>
        <dbReference type="SAM" id="Phobius"/>
    </source>
</evidence>
<accession>A0A517VL76</accession>
<dbReference type="InterPro" id="IPR036388">
    <property type="entry name" value="WH-like_DNA-bd_sf"/>
</dbReference>
<feature type="domain" description="RNA polymerase sigma-70 region 2" evidence="7">
    <location>
        <begin position="23"/>
        <end position="89"/>
    </location>
</feature>
<evidence type="ECO:0000259" key="7">
    <source>
        <dbReference type="Pfam" id="PF04542"/>
    </source>
</evidence>
<keyword evidence="6" id="KW-0472">Membrane</keyword>
<dbReference type="KEGG" id="gax:Pan161_53930"/>
<dbReference type="InterPro" id="IPR013324">
    <property type="entry name" value="RNA_pol_sigma_r3/r4-like"/>
</dbReference>
<feature type="transmembrane region" description="Helical" evidence="6">
    <location>
        <begin position="302"/>
        <end position="323"/>
    </location>
</feature>
<feature type="transmembrane region" description="Helical" evidence="6">
    <location>
        <begin position="526"/>
        <end position="545"/>
    </location>
</feature>
<feature type="transmembrane region" description="Helical" evidence="6">
    <location>
        <begin position="236"/>
        <end position="259"/>
    </location>
</feature>
<dbReference type="Gene3D" id="1.10.10.10">
    <property type="entry name" value="Winged helix-like DNA-binding domain superfamily/Winged helix DNA-binding domain"/>
    <property type="match status" value="1"/>
</dbReference>
<dbReference type="GO" id="GO:0016987">
    <property type="term" value="F:sigma factor activity"/>
    <property type="evidence" value="ECO:0007669"/>
    <property type="project" value="UniProtKB-KW"/>
</dbReference>
<dbReference type="NCBIfam" id="TIGR02937">
    <property type="entry name" value="sigma70-ECF"/>
    <property type="match status" value="1"/>
</dbReference>
<feature type="transmembrane region" description="Helical" evidence="6">
    <location>
        <begin position="460"/>
        <end position="483"/>
    </location>
</feature>
<evidence type="ECO:0000259" key="8">
    <source>
        <dbReference type="Pfam" id="PF08281"/>
    </source>
</evidence>
<protein>
    <submittedName>
        <fullName evidence="9">ECF RNA polymerase sigma factor SigE</fullName>
    </submittedName>
</protein>
<keyword evidence="10" id="KW-1185">Reference proteome</keyword>